<sequence length="568" mass="63610">MADAGDIIAVVALILVILALYVMVLQSAAQYIGTLREQYRHCNDRVIGDWASGREYRFHFRDYRFEMMIKVPVLFTSGGPGHRESVYGNIYCIGEREESKPSTPTTNQKGPRSRNLHLSSSKAVGFEQATWLAMLSSLQAMEDESANCEKPSPAHPHQSPYSRTMHVSFGEKRLSWDAMPANFRRPLAFTSMGDLVVIAAMLGTHWKMLNRHQSSYYADGNGLMFESSKVDGIGLVFSFRRTGRATFGKHRILPVIELNELSFGRVPTIFNKANNKTPQPTFLVEPISSGSDDREIPRSDALETLQLGNPEETAATLEAIGCHWKTVDYFKRSCRCTHLFPVPFELVGMLARNMHPENCPFRMLPNPTYTRWNANVACSLFPKLHRAYNERLKDTQNGSKTQPSLRGKLLELSTEILESLNGSKDSKAKTEPESRSNDPRSLTNLLKGLHEGVEGSNELLDGYPRKLIATVLSAHIDRVMGLINQPTNGSGIGEAKTVPDFIKSYIDTVMPEVVKKPPDNTDKEKGGDILLILVFRMLCWLTLHGFHPEDVQAGQGAFYQSELPVYIN</sequence>
<dbReference type="Proteomes" id="UP001143856">
    <property type="component" value="Unassembled WGS sequence"/>
</dbReference>
<organism evidence="1 2">
    <name type="scientific">Xylaria curta</name>
    <dbReference type="NCBI Taxonomy" id="42375"/>
    <lineage>
        <taxon>Eukaryota</taxon>
        <taxon>Fungi</taxon>
        <taxon>Dikarya</taxon>
        <taxon>Ascomycota</taxon>
        <taxon>Pezizomycotina</taxon>
        <taxon>Sordariomycetes</taxon>
        <taxon>Xylariomycetidae</taxon>
        <taxon>Xylariales</taxon>
        <taxon>Xylariaceae</taxon>
        <taxon>Xylaria</taxon>
    </lineage>
</organism>
<dbReference type="EMBL" id="JAPDGR010000209">
    <property type="protein sequence ID" value="KAJ2993584.1"/>
    <property type="molecule type" value="Genomic_DNA"/>
</dbReference>
<accession>A0ACC1PLV6</accession>
<name>A0ACC1PLV6_9PEZI</name>
<evidence type="ECO:0000313" key="2">
    <source>
        <dbReference type="Proteomes" id="UP001143856"/>
    </source>
</evidence>
<protein>
    <submittedName>
        <fullName evidence="1">Uncharacterized protein</fullName>
    </submittedName>
</protein>
<gene>
    <name evidence="1" type="ORF">NUW58_g1795</name>
</gene>
<keyword evidence="2" id="KW-1185">Reference proteome</keyword>
<evidence type="ECO:0000313" key="1">
    <source>
        <dbReference type="EMBL" id="KAJ2993584.1"/>
    </source>
</evidence>
<reference evidence="1" key="1">
    <citation type="submission" date="2022-10" db="EMBL/GenBank/DDBJ databases">
        <title>Genome Sequence of Xylaria curta.</title>
        <authorList>
            <person name="Buettner E."/>
        </authorList>
    </citation>
    <scope>NUCLEOTIDE SEQUENCE</scope>
    <source>
        <strain evidence="1">Babe10</strain>
    </source>
</reference>
<comment type="caution">
    <text evidence="1">The sequence shown here is derived from an EMBL/GenBank/DDBJ whole genome shotgun (WGS) entry which is preliminary data.</text>
</comment>
<proteinExistence type="predicted"/>